<reference evidence="1" key="2">
    <citation type="journal article" date="2015" name="Fish Shellfish Immunol.">
        <title>Early steps in the European eel (Anguilla anguilla)-Vibrio vulnificus interaction in the gills: Role of the RtxA13 toxin.</title>
        <authorList>
            <person name="Callol A."/>
            <person name="Pajuelo D."/>
            <person name="Ebbesson L."/>
            <person name="Teles M."/>
            <person name="MacKenzie S."/>
            <person name="Amaro C."/>
        </authorList>
    </citation>
    <scope>NUCLEOTIDE SEQUENCE</scope>
</reference>
<evidence type="ECO:0000313" key="1">
    <source>
        <dbReference type="EMBL" id="JAH61223.1"/>
    </source>
</evidence>
<organism evidence="1">
    <name type="scientific">Anguilla anguilla</name>
    <name type="common">European freshwater eel</name>
    <name type="synonym">Muraena anguilla</name>
    <dbReference type="NCBI Taxonomy" id="7936"/>
    <lineage>
        <taxon>Eukaryota</taxon>
        <taxon>Metazoa</taxon>
        <taxon>Chordata</taxon>
        <taxon>Craniata</taxon>
        <taxon>Vertebrata</taxon>
        <taxon>Euteleostomi</taxon>
        <taxon>Actinopterygii</taxon>
        <taxon>Neopterygii</taxon>
        <taxon>Teleostei</taxon>
        <taxon>Anguilliformes</taxon>
        <taxon>Anguillidae</taxon>
        <taxon>Anguilla</taxon>
    </lineage>
</organism>
<sequence length="32" mass="3615">MYLSFSLPLSHSCPFHTCIYCFLGKECCLTAV</sequence>
<dbReference type="AlphaFoldDB" id="A0A0E9U8H0"/>
<protein>
    <submittedName>
        <fullName evidence="1">Uncharacterized protein</fullName>
    </submittedName>
</protein>
<name>A0A0E9U8H0_ANGAN</name>
<dbReference type="EMBL" id="GBXM01047354">
    <property type="protein sequence ID" value="JAH61223.1"/>
    <property type="molecule type" value="Transcribed_RNA"/>
</dbReference>
<accession>A0A0E9U8H0</accession>
<proteinExistence type="predicted"/>
<reference evidence="1" key="1">
    <citation type="submission" date="2014-11" db="EMBL/GenBank/DDBJ databases">
        <authorList>
            <person name="Amaro Gonzalez C."/>
        </authorList>
    </citation>
    <scope>NUCLEOTIDE SEQUENCE</scope>
</reference>